<evidence type="ECO:0000256" key="3">
    <source>
        <dbReference type="ARBA" id="ARBA00023274"/>
    </source>
</evidence>
<dbReference type="SUPFAM" id="SSF141091">
    <property type="entry name" value="L21p-like"/>
    <property type="match status" value="1"/>
</dbReference>
<dbReference type="GO" id="GO:0005840">
    <property type="term" value="C:ribosome"/>
    <property type="evidence" value="ECO:0007669"/>
    <property type="project" value="UniProtKB-KW"/>
</dbReference>
<evidence type="ECO:0000256" key="1">
    <source>
        <dbReference type="ARBA" id="ARBA00008563"/>
    </source>
</evidence>
<evidence type="ECO:0000313" key="6">
    <source>
        <dbReference type="EMBL" id="WPX97613.1"/>
    </source>
</evidence>
<dbReference type="Proteomes" id="UP001325140">
    <property type="component" value="Chromosome"/>
</dbReference>
<accession>A0ABZ0UNB4</accession>
<keyword evidence="2 4" id="KW-0689">Ribosomal protein</keyword>
<proteinExistence type="inferred from homology"/>
<reference evidence="6" key="1">
    <citation type="submission" date="2022-10" db="EMBL/GenBank/DDBJ databases">
        <title>Host association and intracellularity evolved multiple times independently in the Rickettsiales.</title>
        <authorList>
            <person name="Castelli M."/>
            <person name="Nardi T."/>
            <person name="Gammuto L."/>
            <person name="Bellinzona G."/>
            <person name="Sabaneyeva E."/>
            <person name="Potekhin A."/>
            <person name="Serra V."/>
            <person name="Petroni G."/>
            <person name="Sassera D."/>
        </authorList>
    </citation>
    <scope>NUCLEOTIDE SEQUENCE [LARGE SCALE GENOMIC DNA]</scope>
    <source>
        <strain evidence="6">US_Bl 11III1</strain>
    </source>
</reference>
<comment type="function">
    <text evidence="4 5">This protein binds to 23S rRNA in the presence of protein L20.</text>
</comment>
<evidence type="ECO:0000256" key="2">
    <source>
        <dbReference type="ARBA" id="ARBA00022980"/>
    </source>
</evidence>
<dbReference type="HAMAP" id="MF_01363">
    <property type="entry name" value="Ribosomal_bL21"/>
    <property type="match status" value="1"/>
</dbReference>
<dbReference type="EMBL" id="CP110343">
    <property type="protein sequence ID" value="WPX97613.1"/>
    <property type="molecule type" value="Genomic_DNA"/>
</dbReference>
<keyword evidence="4 5" id="KW-0699">rRNA-binding</keyword>
<sequence length="105" mass="12150">MNIKRLMFAVIEQGAKQYLVSLGSIIKIEKVEQDVGGRFECSNVIMYTGNGTSATTKGKVVCEVTEHLRDDKILIFKKRRRHTYRRLQGHRQYISFVKIVDIIPH</sequence>
<evidence type="ECO:0000256" key="5">
    <source>
        <dbReference type="RuleBase" id="RU000562"/>
    </source>
</evidence>
<dbReference type="InterPro" id="IPR028909">
    <property type="entry name" value="bL21-like"/>
</dbReference>
<dbReference type="PANTHER" id="PTHR21349">
    <property type="entry name" value="50S RIBOSOMAL PROTEIN L21"/>
    <property type="match status" value="1"/>
</dbReference>
<name>A0ABZ0UNB4_9RICK</name>
<comment type="subunit">
    <text evidence="4">Part of the 50S ribosomal subunit. Contacts protein L20.</text>
</comment>
<keyword evidence="4 5" id="KW-0694">RNA-binding</keyword>
<dbReference type="Pfam" id="PF00829">
    <property type="entry name" value="Ribosomal_L21p"/>
    <property type="match status" value="1"/>
</dbReference>
<protein>
    <recommendedName>
        <fullName evidence="4">Large ribosomal subunit protein bL21</fullName>
    </recommendedName>
</protein>
<dbReference type="InterPro" id="IPR036164">
    <property type="entry name" value="bL21-like_sf"/>
</dbReference>
<evidence type="ECO:0000313" key="7">
    <source>
        <dbReference type="Proteomes" id="UP001325140"/>
    </source>
</evidence>
<dbReference type="PANTHER" id="PTHR21349:SF0">
    <property type="entry name" value="LARGE RIBOSOMAL SUBUNIT PROTEIN BL21M"/>
    <property type="match status" value="1"/>
</dbReference>
<dbReference type="InterPro" id="IPR001787">
    <property type="entry name" value="Ribosomal_bL21"/>
</dbReference>
<comment type="similarity">
    <text evidence="1 4 5">Belongs to the bacterial ribosomal protein bL21 family.</text>
</comment>
<evidence type="ECO:0000256" key="4">
    <source>
        <dbReference type="HAMAP-Rule" id="MF_01363"/>
    </source>
</evidence>
<gene>
    <name evidence="4" type="primary">rplU</name>
    <name evidence="6" type="ORF">Fokcrypt_00119</name>
</gene>
<dbReference type="NCBIfam" id="TIGR00061">
    <property type="entry name" value="L21"/>
    <property type="match status" value="1"/>
</dbReference>
<keyword evidence="7" id="KW-1185">Reference proteome</keyword>
<keyword evidence="3 4" id="KW-0687">Ribonucleoprotein</keyword>
<organism evidence="6 7">
    <name type="scientific">Candidatus Fokinia crypta</name>
    <dbReference type="NCBI Taxonomy" id="1920990"/>
    <lineage>
        <taxon>Bacteria</taxon>
        <taxon>Pseudomonadati</taxon>
        <taxon>Pseudomonadota</taxon>
        <taxon>Alphaproteobacteria</taxon>
        <taxon>Rickettsiales</taxon>
        <taxon>Candidatus Midichloriaceae</taxon>
        <taxon>Candidatus Fokinia</taxon>
    </lineage>
</organism>